<dbReference type="PANTHER" id="PTHR43400">
    <property type="entry name" value="FUMARATE REDUCTASE"/>
    <property type="match status" value="1"/>
</dbReference>
<evidence type="ECO:0000259" key="7">
    <source>
        <dbReference type="Pfam" id="PF00890"/>
    </source>
</evidence>
<protein>
    <submittedName>
        <fullName evidence="8">Flavocytochrome c</fullName>
    </submittedName>
</protein>
<dbReference type="GO" id="GO:0016491">
    <property type="term" value="F:oxidoreductase activity"/>
    <property type="evidence" value="ECO:0007669"/>
    <property type="project" value="UniProtKB-KW"/>
</dbReference>
<feature type="signal peptide" evidence="6">
    <location>
        <begin position="1"/>
        <end position="29"/>
    </location>
</feature>
<dbReference type="STRING" id="553219.CAMSH0001_1596"/>
<comment type="similarity">
    <text evidence="6">Belongs to the FAD-dependent oxidoreductase 2 family. FRD/SDH subfamily.</text>
</comment>
<keyword evidence="6" id="KW-0732">Signal</keyword>
<dbReference type="InterPro" id="IPR050315">
    <property type="entry name" value="FAD-oxidoreductase_2"/>
</dbReference>
<evidence type="ECO:0000256" key="6">
    <source>
        <dbReference type="RuleBase" id="RU366062"/>
    </source>
</evidence>
<dbReference type="PANTHER" id="PTHR43400:SF7">
    <property type="entry name" value="FAD-DEPENDENT OXIDOREDUCTASE 2 FAD BINDING DOMAIN-CONTAINING PROTEIN"/>
    <property type="match status" value="1"/>
</dbReference>
<dbReference type="NCBIfam" id="TIGR01409">
    <property type="entry name" value="TAT_signal_seq"/>
    <property type="match status" value="1"/>
</dbReference>
<dbReference type="AlphaFoldDB" id="C6RCP5"/>
<proteinExistence type="inferred from homology"/>
<keyword evidence="3 6" id="KW-0285">Flavoprotein</keyword>
<comment type="cofactor">
    <cofactor evidence="1">
        <name>FAD</name>
        <dbReference type="ChEBI" id="CHEBI:57692"/>
    </cofactor>
</comment>
<evidence type="ECO:0000313" key="9">
    <source>
        <dbReference type="Proteomes" id="UP000003107"/>
    </source>
</evidence>
<keyword evidence="4 6" id="KW-0274">FAD</keyword>
<dbReference type="Gene3D" id="3.90.700.10">
    <property type="entry name" value="Succinate dehydrogenase/fumarate reductase flavoprotein, catalytic domain"/>
    <property type="match status" value="1"/>
</dbReference>
<evidence type="ECO:0000256" key="2">
    <source>
        <dbReference type="ARBA" id="ARBA00022505"/>
    </source>
</evidence>
<dbReference type="InterPro" id="IPR006311">
    <property type="entry name" value="TAT_signal"/>
</dbReference>
<keyword evidence="9" id="KW-1185">Reference proteome</keyword>
<dbReference type="RefSeq" id="WP_002946557.1">
    <property type="nucleotide sequence ID" value="NZ_ACVQ01000003.1"/>
</dbReference>
<dbReference type="InterPro" id="IPR003953">
    <property type="entry name" value="FAD-dep_OxRdtase_2_FAD-bd"/>
</dbReference>
<gene>
    <name evidence="8" type="ORF">CAMSH0001_1596</name>
</gene>
<feature type="domain" description="FAD-dependent oxidoreductase 2 FAD-binding" evidence="7">
    <location>
        <begin position="45"/>
        <end position="498"/>
    </location>
</feature>
<dbReference type="GeneID" id="60990225"/>
<dbReference type="PROSITE" id="PS51318">
    <property type="entry name" value="TAT"/>
    <property type="match status" value="1"/>
</dbReference>
<dbReference type="GO" id="GO:0010181">
    <property type="term" value="F:FMN binding"/>
    <property type="evidence" value="ECO:0007669"/>
    <property type="project" value="InterPro"/>
</dbReference>
<feature type="chain" id="PRO_5022260639" evidence="6">
    <location>
        <begin position="30"/>
        <end position="513"/>
    </location>
</feature>
<keyword evidence="2" id="KW-0500">Molybdenum</keyword>
<dbReference type="OrthoDB" id="9806724at2"/>
<name>C6RCP5_9BACT</name>
<evidence type="ECO:0000256" key="5">
    <source>
        <dbReference type="ARBA" id="ARBA00023002"/>
    </source>
</evidence>
<dbReference type="eggNOG" id="COG1053">
    <property type="taxonomic scope" value="Bacteria"/>
</dbReference>
<dbReference type="Gene3D" id="3.50.50.60">
    <property type="entry name" value="FAD/NAD(P)-binding domain"/>
    <property type="match status" value="1"/>
</dbReference>
<evidence type="ECO:0000313" key="8">
    <source>
        <dbReference type="EMBL" id="EET80867.1"/>
    </source>
</evidence>
<dbReference type="NCBIfam" id="TIGR01813">
    <property type="entry name" value="flavo_cyto_c"/>
    <property type="match status" value="1"/>
</dbReference>
<sequence length="513" mass="55056">MAKSNVSRRDMLKMSLVGAGALALGAVNAEATVSAKDVKFDEEWDVVIIGSGFAGLAAGIKASERGNKVLILEKMGRVGGNSVVNGGIFAVPGSELQKKNGVKDSKEIFIADCVKAGLGLNHVELLEVLADRAVDTFNFTVKHGAKYLDKLILEGGHSVPRTYYTENTSGSGIVQPLVESFKKSDGCELRTRTKFDDFVTDESGRVVGVTVRENYKFDKDLFSDDRENKGGDKKIIKAKKGVILASGGFCSDKFFRKLQDPRAVPEFDTTNHPGATAGALISAFKAGALPVQVGWIQYIPYKCPDEKGNGITSKFAAQASFRYGFSVDPKTGKRYMNELADRKIRADAMFKIIDAKANSYPINLCDSVAAAKLVPSDLENPMNSGVIKKFDTLEELAAFYKIPAGELTKTAERYNGFVASGIDKDFGKPMKLTDGITVSKPPFYAMRGAPKLHHTMGGVKINTKAQVLNIDDEPIAGLYAAGEVTGGTHGASRLGSCAILDCLTFGMIAGENI</sequence>
<dbReference type="InterPro" id="IPR010960">
    <property type="entry name" value="Flavocytochrome_c"/>
</dbReference>
<comment type="caution">
    <text evidence="8">The sequence shown here is derived from an EMBL/GenBank/DDBJ whole genome shotgun (WGS) entry which is preliminary data.</text>
</comment>
<dbReference type="InterPro" id="IPR027477">
    <property type="entry name" value="Succ_DH/fumarate_Rdtase_cat_sf"/>
</dbReference>
<evidence type="ECO:0000256" key="1">
    <source>
        <dbReference type="ARBA" id="ARBA00001974"/>
    </source>
</evidence>
<dbReference type="EMBL" id="ACVQ01000003">
    <property type="protein sequence ID" value="EET80867.1"/>
    <property type="molecule type" value="Genomic_DNA"/>
</dbReference>
<dbReference type="Proteomes" id="UP000003107">
    <property type="component" value="Unassembled WGS sequence"/>
</dbReference>
<evidence type="ECO:0000256" key="4">
    <source>
        <dbReference type="ARBA" id="ARBA00022827"/>
    </source>
</evidence>
<reference evidence="8 9" key="1">
    <citation type="submission" date="2009-07" db="EMBL/GenBank/DDBJ databases">
        <authorList>
            <person name="Madupu R."/>
            <person name="Sebastian Y."/>
            <person name="Durkin A.S."/>
            <person name="Torralba M."/>
            <person name="Methe B."/>
            <person name="Sutton G.G."/>
            <person name="Strausberg R.L."/>
            <person name="Nelson K.E."/>
        </authorList>
    </citation>
    <scope>NUCLEOTIDE SEQUENCE [LARGE SCALE GENOMIC DNA]</scope>
    <source>
        <strain evidence="8 9">RM3277</strain>
    </source>
</reference>
<dbReference type="InterPro" id="IPR019546">
    <property type="entry name" value="TAT_signal_bac_arc"/>
</dbReference>
<accession>C6RCP5</accession>
<organism evidence="8 9">
    <name type="scientific">Campylobacter showae RM3277</name>
    <dbReference type="NCBI Taxonomy" id="553219"/>
    <lineage>
        <taxon>Bacteria</taxon>
        <taxon>Pseudomonadati</taxon>
        <taxon>Campylobacterota</taxon>
        <taxon>Epsilonproteobacteria</taxon>
        <taxon>Campylobacterales</taxon>
        <taxon>Campylobacteraceae</taxon>
        <taxon>Campylobacter</taxon>
    </lineage>
</organism>
<dbReference type="SUPFAM" id="SSF51905">
    <property type="entry name" value="FAD/NAD(P)-binding domain"/>
    <property type="match status" value="1"/>
</dbReference>
<keyword evidence="5 6" id="KW-0560">Oxidoreductase</keyword>
<dbReference type="SUPFAM" id="SSF56425">
    <property type="entry name" value="Succinate dehydrogenase/fumarate reductase flavoprotein, catalytic domain"/>
    <property type="match status" value="1"/>
</dbReference>
<dbReference type="InterPro" id="IPR036188">
    <property type="entry name" value="FAD/NAD-bd_sf"/>
</dbReference>
<evidence type="ECO:0000256" key="3">
    <source>
        <dbReference type="ARBA" id="ARBA00022630"/>
    </source>
</evidence>
<dbReference type="Pfam" id="PF00890">
    <property type="entry name" value="FAD_binding_2"/>
    <property type="match status" value="1"/>
</dbReference>